<accession>A0A0E1VYC1</accession>
<dbReference type="EMBL" id="CM000833">
    <property type="protein sequence ID" value="EET05169.1"/>
    <property type="molecule type" value="Genomic_DNA"/>
</dbReference>
<sequence length="105" mass="11356">MVLLKKVRIRSVRIDERPEGRQVPPAFGDAGARPASQQTLEAFPLESCASGDACDASGCAARRGGGAYARRAGLTNRARCRKLAHMNSLGFRIAHIIRTIHRMVG</sequence>
<reference evidence="1" key="1">
    <citation type="submission" date="2009-05" db="EMBL/GenBank/DDBJ databases">
        <authorList>
            <person name="Harkins D.M."/>
            <person name="DeShazer D."/>
            <person name="Woods D.E."/>
            <person name="Brinkac L.M."/>
            <person name="Brown K.A."/>
            <person name="Hung G.C."/>
            <person name="Tuanyok A."/>
            <person name="Zhang B."/>
            <person name="Nierman W.C."/>
        </authorList>
    </citation>
    <scope>NUCLEOTIDE SEQUENCE [LARGE SCALE GENOMIC DNA]</scope>
    <source>
        <strain evidence="1">1710a</strain>
    </source>
</reference>
<organism evidence="1">
    <name type="scientific">Burkholderia pseudomallei 1710a</name>
    <dbReference type="NCBI Taxonomy" id="320371"/>
    <lineage>
        <taxon>Bacteria</taxon>
        <taxon>Pseudomonadati</taxon>
        <taxon>Pseudomonadota</taxon>
        <taxon>Betaproteobacteria</taxon>
        <taxon>Burkholderiales</taxon>
        <taxon>Burkholderiaceae</taxon>
        <taxon>Burkholderia</taxon>
        <taxon>pseudomallei group</taxon>
    </lineage>
</organism>
<proteinExistence type="predicted"/>
<dbReference type="AlphaFoldDB" id="A0A0E1VYC1"/>
<name>A0A0E1VYC1_BURPE</name>
<protein>
    <submittedName>
        <fullName evidence="1">Uncharacterized protein</fullName>
    </submittedName>
</protein>
<gene>
    <name evidence="1" type="ORF">BURPS1710A_A0958</name>
</gene>
<evidence type="ECO:0000313" key="1">
    <source>
        <dbReference type="EMBL" id="EET05169.1"/>
    </source>
</evidence>
<dbReference type="RefSeq" id="WP_004528589.1">
    <property type="nucleotide sequence ID" value="NZ_CM000833.1"/>
</dbReference>
<dbReference type="Proteomes" id="UP000001812">
    <property type="component" value="Chromosome II"/>
</dbReference>
<dbReference type="HOGENOM" id="CLU_2231517_0_0_4"/>